<dbReference type="OrthoDB" id="1739701at2759"/>
<dbReference type="AlphaFoldDB" id="A0A6I9TF12"/>
<sequence length="313" mass="35881">MTRDHEPGKDPKQKVDRTRDPPYQPKYHRYTPLNTTRTKALLTVEKSDMLKWPRHTRFTPAKKFSIKYCKFHRERGHDTEECYQLKDEIERLIRQGYFKQLVLKCRADETIVCRSRSRSHERAQDQGKGVQKEVNPRDNALVKAIVYTIAGGPEGGDSGRSRKRKNRSDQRDQLVVSIEPEEEITFENKDVAGKTGSQNDPMVIRLDIANFTIRKVLIDNGSSADIILRDVLVKIGLENAKLEPVRTPLVGFGGTEIVPLGTLDLPVSMWEEPRRKTLMIKFLVVDTPFAYNVILGRPGLNAFRAIVSTYHLK</sequence>
<dbReference type="RefSeq" id="XP_011083381.1">
    <property type="nucleotide sequence ID" value="XM_011085079.1"/>
</dbReference>
<dbReference type="CDD" id="cd00303">
    <property type="entry name" value="retropepsin_like"/>
    <property type="match status" value="1"/>
</dbReference>
<dbReference type="PANTHER" id="PTHR33240">
    <property type="entry name" value="OS08G0508500 PROTEIN"/>
    <property type="match status" value="1"/>
</dbReference>
<proteinExistence type="predicted"/>
<feature type="region of interest" description="Disordered" evidence="1">
    <location>
        <begin position="1"/>
        <end position="26"/>
    </location>
</feature>
<keyword evidence="2" id="KW-1185">Reference proteome</keyword>
<dbReference type="Gene3D" id="2.40.70.10">
    <property type="entry name" value="Acid Proteases"/>
    <property type="match status" value="1"/>
</dbReference>
<organism evidence="2 3">
    <name type="scientific">Sesamum indicum</name>
    <name type="common">Oriental sesame</name>
    <name type="synonym">Sesamum orientale</name>
    <dbReference type="NCBI Taxonomy" id="4182"/>
    <lineage>
        <taxon>Eukaryota</taxon>
        <taxon>Viridiplantae</taxon>
        <taxon>Streptophyta</taxon>
        <taxon>Embryophyta</taxon>
        <taxon>Tracheophyta</taxon>
        <taxon>Spermatophyta</taxon>
        <taxon>Magnoliopsida</taxon>
        <taxon>eudicotyledons</taxon>
        <taxon>Gunneridae</taxon>
        <taxon>Pentapetalae</taxon>
        <taxon>asterids</taxon>
        <taxon>lamiids</taxon>
        <taxon>Lamiales</taxon>
        <taxon>Pedaliaceae</taxon>
        <taxon>Sesamum</taxon>
    </lineage>
</organism>
<dbReference type="GeneID" id="105165923"/>
<dbReference type="Proteomes" id="UP000504604">
    <property type="component" value="Linkage group LG7"/>
</dbReference>
<dbReference type="InterPro" id="IPR021109">
    <property type="entry name" value="Peptidase_aspartic_dom_sf"/>
</dbReference>
<gene>
    <name evidence="3" type="primary">LOC105165923</name>
</gene>
<evidence type="ECO:0000256" key="1">
    <source>
        <dbReference type="SAM" id="MobiDB-lite"/>
    </source>
</evidence>
<reference evidence="3" key="1">
    <citation type="submission" date="2025-08" db="UniProtKB">
        <authorList>
            <consortium name="RefSeq"/>
        </authorList>
    </citation>
    <scope>IDENTIFICATION</scope>
</reference>
<evidence type="ECO:0000313" key="2">
    <source>
        <dbReference type="Proteomes" id="UP000504604"/>
    </source>
</evidence>
<dbReference type="KEGG" id="sind:105165923"/>
<name>A0A6I9TF12_SESIN</name>
<dbReference type="InParanoid" id="A0A6I9TF12"/>
<accession>A0A6I9TF12</accession>
<dbReference type="PANTHER" id="PTHR33240:SF15">
    <property type="entry name" value="GAG-PRO-LIKE PROTEIN"/>
    <property type="match status" value="1"/>
</dbReference>
<feature type="compositionally biased region" description="Basic and acidic residues" evidence="1">
    <location>
        <begin position="1"/>
        <end position="20"/>
    </location>
</feature>
<evidence type="ECO:0000313" key="3">
    <source>
        <dbReference type="RefSeq" id="XP_011083381.1"/>
    </source>
</evidence>
<protein>
    <submittedName>
        <fullName evidence="3">Uncharacterized protein LOC105165923</fullName>
    </submittedName>
</protein>
<feature type="region of interest" description="Disordered" evidence="1">
    <location>
        <begin position="152"/>
        <end position="174"/>
    </location>
</feature>